<evidence type="ECO:0008006" key="4">
    <source>
        <dbReference type="Google" id="ProtNLM"/>
    </source>
</evidence>
<feature type="transmembrane region" description="Helical" evidence="1">
    <location>
        <begin position="12"/>
        <end position="30"/>
    </location>
</feature>
<keyword evidence="1" id="KW-0472">Membrane</keyword>
<evidence type="ECO:0000256" key="1">
    <source>
        <dbReference type="SAM" id="Phobius"/>
    </source>
</evidence>
<name>A0A832V0W0_9ARCH</name>
<keyword evidence="1" id="KW-1133">Transmembrane helix</keyword>
<dbReference type="Proteomes" id="UP000646946">
    <property type="component" value="Unassembled WGS sequence"/>
</dbReference>
<dbReference type="AlphaFoldDB" id="A0A832V0W0"/>
<proteinExistence type="predicted"/>
<dbReference type="EMBL" id="DVAB01000008">
    <property type="protein sequence ID" value="HIK00056.1"/>
    <property type="molecule type" value="Genomic_DNA"/>
</dbReference>
<keyword evidence="1" id="KW-0812">Transmembrane</keyword>
<organism evidence="2 3">
    <name type="scientific">Candidatus Naiadarchaeum limnaeum</name>
    <dbReference type="NCBI Taxonomy" id="2756139"/>
    <lineage>
        <taxon>Archaea</taxon>
        <taxon>Candidatus Undinarchaeota</taxon>
        <taxon>Candidatus Undinarchaeia</taxon>
        <taxon>Candidatus Naiadarchaeales</taxon>
        <taxon>Candidatus Naiadarchaeaceae</taxon>
        <taxon>Candidatus Naiadarchaeum</taxon>
    </lineage>
</organism>
<reference evidence="2 3" key="1">
    <citation type="journal article" name="Nat. Commun.">
        <title>Undinarchaeota illuminate DPANN phylogeny and the impact of gene transfer on archaeal evolution.</title>
        <authorList>
            <person name="Dombrowski N."/>
            <person name="Williams T.A."/>
            <person name="Sun J."/>
            <person name="Woodcroft B.J."/>
            <person name="Lee J.H."/>
            <person name="Minh B.Q."/>
            <person name="Rinke C."/>
            <person name="Spang A."/>
        </authorList>
    </citation>
    <scope>NUCLEOTIDE SEQUENCE [LARGE SCALE GENOMIC DNA]</scope>
    <source>
        <strain evidence="2">MAG_bin1129</strain>
    </source>
</reference>
<gene>
    <name evidence="2" type="ORF">H1016_00770</name>
</gene>
<keyword evidence="3" id="KW-1185">Reference proteome</keyword>
<evidence type="ECO:0000313" key="2">
    <source>
        <dbReference type="EMBL" id="HIK00056.1"/>
    </source>
</evidence>
<accession>A0A832V0W0</accession>
<protein>
    <recommendedName>
        <fullName evidence="4">Flagellin</fullName>
    </recommendedName>
</protein>
<evidence type="ECO:0000313" key="3">
    <source>
        <dbReference type="Proteomes" id="UP000646946"/>
    </source>
</evidence>
<comment type="caution">
    <text evidence="2">The sequence shown here is derived from an EMBL/GenBank/DDBJ whole genome shotgun (WGS) entry which is preliminary data.</text>
</comment>
<sequence length="213" mass="23136">MNTRGQAEALSLILIVAILLVVIILTYVWGRGLFESQRTRSTVDYVTSKLFEIRGAILAVSHEGVNSSRVVQLDVPVGELIVLNGTFCSSNRMSENLIAFNITTTSKLIESEDWISIDPTESNSSCNAGYEGSSASVLMGKTEKIGTSYTNSYSLWFRNLTQSNGASNNFYVINITPGTTTKVSGGSHRVVVRNAGTTNVSYTIYTSIQVDIV</sequence>